<accession>A0ACB7XIP0</accession>
<gene>
    <name evidence="1" type="ORF">Vadar_016402</name>
</gene>
<keyword evidence="2" id="KW-1185">Reference proteome</keyword>
<protein>
    <submittedName>
        <fullName evidence="1">Uncharacterized protein</fullName>
    </submittedName>
</protein>
<comment type="caution">
    <text evidence="1">The sequence shown here is derived from an EMBL/GenBank/DDBJ whole genome shotgun (WGS) entry which is preliminary data.</text>
</comment>
<name>A0ACB7XIP0_9ERIC</name>
<reference evidence="1 2" key="1">
    <citation type="journal article" date="2021" name="Hortic Res">
        <title>High-quality reference genome and annotation aids understanding of berry development for evergreen blueberry (Vaccinium darrowii).</title>
        <authorList>
            <person name="Yu J."/>
            <person name="Hulse-Kemp A.M."/>
            <person name="Babiker E."/>
            <person name="Staton M."/>
        </authorList>
    </citation>
    <scope>NUCLEOTIDE SEQUENCE [LARGE SCALE GENOMIC DNA]</scope>
    <source>
        <strain evidence="2">cv. NJ 8807/NJ 8810</strain>
        <tissue evidence="1">Young leaf</tissue>
    </source>
</reference>
<sequence length="187" mass="20950">MNKISRCLLYIAIGVILHTAIILIFVLTFMRLRTPKFRFGSVSVQTLTTNYSTPPYFTMKLNAQVTIKNTNFGKFEFDNSTATVSFGGLPVGRAVIGKGKAKARSTKRVDVSVSLSTKNVLPENYDLRYNFDLGKLRLTSQGTLKGKVYLLKVIKRKKSAEMNCFMDVNIKTKKIENLHCGKCAYGC</sequence>
<evidence type="ECO:0000313" key="1">
    <source>
        <dbReference type="EMBL" id="KAH7840403.1"/>
    </source>
</evidence>
<evidence type="ECO:0000313" key="2">
    <source>
        <dbReference type="Proteomes" id="UP000828048"/>
    </source>
</evidence>
<dbReference type="Proteomes" id="UP000828048">
    <property type="component" value="Chromosome 10"/>
</dbReference>
<organism evidence="1 2">
    <name type="scientific">Vaccinium darrowii</name>
    <dbReference type="NCBI Taxonomy" id="229202"/>
    <lineage>
        <taxon>Eukaryota</taxon>
        <taxon>Viridiplantae</taxon>
        <taxon>Streptophyta</taxon>
        <taxon>Embryophyta</taxon>
        <taxon>Tracheophyta</taxon>
        <taxon>Spermatophyta</taxon>
        <taxon>Magnoliopsida</taxon>
        <taxon>eudicotyledons</taxon>
        <taxon>Gunneridae</taxon>
        <taxon>Pentapetalae</taxon>
        <taxon>asterids</taxon>
        <taxon>Ericales</taxon>
        <taxon>Ericaceae</taxon>
        <taxon>Vaccinioideae</taxon>
        <taxon>Vaccinieae</taxon>
        <taxon>Vaccinium</taxon>
    </lineage>
</organism>
<proteinExistence type="predicted"/>
<dbReference type="EMBL" id="CM037160">
    <property type="protein sequence ID" value="KAH7840403.1"/>
    <property type="molecule type" value="Genomic_DNA"/>
</dbReference>